<evidence type="ECO:0000313" key="3">
    <source>
        <dbReference type="EnsemblFungi" id="CEF78203"/>
    </source>
</evidence>
<keyword evidence="1" id="KW-0732">Signal</keyword>
<evidence type="ECO:0000256" key="1">
    <source>
        <dbReference type="SAM" id="SignalP"/>
    </source>
</evidence>
<dbReference type="VEuPathDB" id="FungiDB:FGRAMPH1_01G12801"/>
<evidence type="ECO:0000313" key="4">
    <source>
        <dbReference type="Proteomes" id="UP000070720"/>
    </source>
</evidence>
<accession>A0A098DH00</accession>
<gene>
    <name evidence="2" type="ORF">FGRAMPH1_01T12801</name>
</gene>
<organism evidence="2 4">
    <name type="scientific">Gibberella zeae (strain ATCC MYA-4620 / CBS 123657 / FGSC 9075 / NRRL 31084 / PH-1)</name>
    <name type="common">Wheat head blight fungus</name>
    <name type="synonym">Fusarium graminearum</name>
    <dbReference type="NCBI Taxonomy" id="229533"/>
    <lineage>
        <taxon>Eukaryota</taxon>
        <taxon>Fungi</taxon>
        <taxon>Dikarya</taxon>
        <taxon>Ascomycota</taxon>
        <taxon>Pezizomycotina</taxon>
        <taxon>Sordariomycetes</taxon>
        <taxon>Hypocreomycetidae</taxon>
        <taxon>Hypocreales</taxon>
        <taxon>Nectriaceae</taxon>
        <taxon>Fusarium</taxon>
    </lineage>
</organism>
<dbReference type="Proteomes" id="UP000070720">
    <property type="component" value="Chromosome 2"/>
</dbReference>
<evidence type="ECO:0000313" key="2">
    <source>
        <dbReference type="EMBL" id="CEF78203.1"/>
    </source>
</evidence>
<reference evidence="2 4" key="3">
    <citation type="journal article" date="2015" name="BMC Genomics">
        <title>The completed genome sequence of the pathogenic ascomycete fungus Fusarium graminearum.</title>
        <authorList>
            <person name="King R."/>
            <person name="Urban M."/>
            <person name="Hammond-Kosack M.C."/>
            <person name="Hassani-Pak K."/>
            <person name="Hammond-Kosack K.E."/>
        </authorList>
    </citation>
    <scope>NUCLEOTIDE SEQUENCE [LARGE SCALE GENOMIC DNA]</scope>
    <source>
        <strain evidence="4">ATCC MYA-4620 / CBS 123657 / FGSC 9075 / NRRL 31084 / PH-1</strain>
        <strain evidence="2">PH-1</strain>
    </source>
</reference>
<proteinExistence type="predicted"/>
<reference evidence="3" key="4">
    <citation type="submission" date="2017-01" db="UniProtKB">
        <authorList>
            <consortium name="EnsemblFungi"/>
        </authorList>
    </citation>
    <scope>IDENTIFICATION</scope>
    <source>
        <strain evidence="3">PH-1 / ATCC MYA-4620 / FGSC 9075 / NRRL 31084</strain>
    </source>
</reference>
<reference evidence="3 4" key="1">
    <citation type="journal article" date="2007" name="Science">
        <title>The Fusarium graminearum genome reveals a link between localized polymorphism and pathogen specialization.</title>
        <authorList>
            <person name="Cuomo C.A."/>
            <person name="Gueldener U."/>
            <person name="Xu J.-R."/>
            <person name="Trail F."/>
            <person name="Turgeon B.G."/>
            <person name="Di Pietro A."/>
            <person name="Walton J.D."/>
            <person name="Ma L.-J."/>
            <person name="Baker S.E."/>
            <person name="Rep M."/>
            <person name="Adam G."/>
            <person name="Antoniw J."/>
            <person name="Baldwin T."/>
            <person name="Calvo S.E."/>
            <person name="Chang Y.-L."/>
            <person name="DeCaprio D."/>
            <person name="Gale L.R."/>
            <person name="Gnerre S."/>
            <person name="Goswami R.S."/>
            <person name="Hammond-Kosack K."/>
            <person name="Harris L.J."/>
            <person name="Hilburn K."/>
            <person name="Kennell J.C."/>
            <person name="Kroken S."/>
            <person name="Magnuson J.K."/>
            <person name="Mannhaupt G."/>
            <person name="Mauceli E.W."/>
            <person name="Mewes H.-W."/>
            <person name="Mitterbauer R."/>
            <person name="Muehlbauer G."/>
            <person name="Muensterkoetter M."/>
            <person name="Nelson D."/>
            <person name="O'Donnell K."/>
            <person name="Ouellet T."/>
            <person name="Qi W."/>
            <person name="Quesneville H."/>
            <person name="Roncero M.I.G."/>
            <person name="Seong K.-Y."/>
            <person name="Tetko I.V."/>
            <person name="Urban M."/>
            <person name="Waalwijk C."/>
            <person name="Ward T.J."/>
            <person name="Yao J."/>
            <person name="Birren B.W."/>
            <person name="Kistler H.C."/>
        </authorList>
    </citation>
    <scope>NUCLEOTIDE SEQUENCE [LARGE SCALE GENOMIC DNA]</scope>
    <source>
        <strain evidence="4">ATCC MYA-4620 / CBS 123657 / FGSC 9075 / NRRL 31084 / PH-1</strain>
        <strain evidence="3">PH-1 / ATCC MYA-4620 / FGSC 9075 / NRRL 31084</strain>
    </source>
</reference>
<sequence>MTSYITSFCLTLVVLQTWRHPVDPGARYLASSFACLGKYQYGSWGTQTTSHGANEATNKIPVTSTRLATKLCVEQRTITQ</sequence>
<dbReference type="InParanoid" id="A0A098DH00"/>
<dbReference type="EnsemblFungi" id="CEF78203">
    <property type="protein sequence ID" value="CEF78203"/>
    <property type="gene ID" value="FGRRES_15183"/>
</dbReference>
<accession>A0A0E0S3X8</accession>
<feature type="chain" id="PRO_5010018663" evidence="1">
    <location>
        <begin position="25"/>
        <end position="80"/>
    </location>
</feature>
<keyword evidence="4" id="KW-1185">Reference proteome</keyword>
<dbReference type="AlphaFoldDB" id="A0A098DH00"/>
<dbReference type="EMBL" id="HG970333">
    <property type="protein sequence ID" value="CEF78203.1"/>
    <property type="molecule type" value="Genomic_DNA"/>
</dbReference>
<protein>
    <submittedName>
        <fullName evidence="2">Chromosome 2, complete genome</fullName>
    </submittedName>
</protein>
<name>A0A098DH00_GIBZE</name>
<reference evidence="3 4" key="2">
    <citation type="journal article" date="2010" name="Nature">
        <title>Comparative genomics reveals mobile pathogenicity chromosomes in Fusarium.</title>
        <authorList>
            <person name="Ma L.J."/>
            <person name="van der Does H.C."/>
            <person name="Borkovich K.A."/>
            <person name="Coleman J.J."/>
            <person name="Daboussi M.J."/>
            <person name="Di Pietro A."/>
            <person name="Dufresne M."/>
            <person name="Freitag M."/>
            <person name="Grabherr M."/>
            <person name="Henrissat B."/>
            <person name="Houterman P.M."/>
            <person name="Kang S."/>
            <person name="Shim W.B."/>
            <person name="Woloshuk C."/>
            <person name="Xie X."/>
            <person name="Xu J.R."/>
            <person name="Antoniw J."/>
            <person name="Baker S.E."/>
            <person name="Bluhm B.H."/>
            <person name="Breakspear A."/>
            <person name="Brown D.W."/>
            <person name="Butchko R.A."/>
            <person name="Chapman S."/>
            <person name="Coulson R."/>
            <person name="Coutinho P.M."/>
            <person name="Danchin E.G."/>
            <person name="Diener A."/>
            <person name="Gale L.R."/>
            <person name="Gardiner D.M."/>
            <person name="Goff S."/>
            <person name="Hammond-Kosack K.E."/>
            <person name="Hilburn K."/>
            <person name="Hua-Van A."/>
            <person name="Jonkers W."/>
            <person name="Kazan K."/>
            <person name="Kodira C.D."/>
            <person name="Koehrsen M."/>
            <person name="Kumar L."/>
            <person name="Lee Y.H."/>
            <person name="Li L."/>
            <person name="Manners J.M."/>
            <person name="Miranda-Saavedra D."/>
            <person name="Mukherjee M."/>
            <person name="Park G."/>
            <person name="Park J."/>
            <person name="Park S.Y."/>
            <person name="Proctor R.H."/>
            <person name="Regev A."/>
            <person name="Ruiz-Roldan M.C."/>
            <person name="Sain D."/>
            <person name="Sakthikumar S."/>
            <person name="Sykes S."/>
            <person name="Schwartz D.C."/>
            <person name="Turgeon B.G."/>
            <person name="Wapinski I."/>
            <person name="Yoder O."/>
            <person name="Young S."/>
            <person name="Zeng Q."/>
            <person name="Zhou S."/>
            <person name="Galagan J."/>
            <person name="Cuomo C.A."/>
            <person name="Kistler H.C."/>
            <person name="Rep M."/>
        </authorList>
    </citation>
    <scope>GENOME REANNOTATION</scope>
    <source>
        <strain evidence="4">ATCC MYA-4620 / CBS 123657 / FGSC 9075 / NRRL 31084 / PH-1</strain>
        <strain evidence="3">PH-1 / ATCC MYA-4620 / FGSC 9075 / NRRL 31084</strain>
    </source>
</reference>
<feature type="signal peptide" evidence="1">
    <location>
        <begin position="1"/>
        <end position="24"/>
    </location>
</feature>